<dbReference type="Pfam" id="PF01126">
    <property type="entry name" value="Heme_oxygenase"/>
    <property type="match status" value="2"/>
</dbReference>
<dbReference type="OrthoDB" id="652091at2759"/>
<evidence type="ECO:0000256" key="1">
    <source>
        <dbReference type="ARBA" id="ARBA00022617"/>
    </source>
</evidence>
<dbReference type="InterPro" id="IPR016084">
    <property type="entry name" value="Haem_Oase-like_multi-hlx"/>
</dbReference>
<keyword evidence="5" id="KW-0812">Transmembrane</keyword>
<sequence>MQTAVSDKELHINRDSPTPLDTPSFRPNTPPFEQSAQSSAKITEPGVDGLPELDLRKPISLLLKLGTKRAHIKAEHSAGAEALVQGDLGLEEYIRWLAALWRIYNALELGLQENSTNPVLAPTYDPALLARAGPLAADINYLLTLLPKDKDAVETNVSLKESATPLPPFPLPSFIAPLFNDPPKPLANYLSHVRTLSASHVTAPGLLAHAYVRYLGDLSGGQFIGARVKKSFDLPGDDGTRFYQFDFQKGGNAQGEETRAETKKRLAEVKDWYRRGMDEAVGEDQRLKADLVEEANLAFSLNTDLFSIIHVPAKDSKKPESGAVAAEDRPQTRAELLTQSAWFLAAAIFGVILNIYGGPLLSKLFA</sequence>
<dbReference type="InterPro" id="IPR002051">
    <property type="entry name" value="Haem_Oase"/>
</dbReference>
<proteinExistence type="predicted"/>
<evidence type="ECO:0000256" key="4">
    <source>
        <dbReference type="SAM" id="MobiDB-lite"/>
    </source>
</evidence>
<keyword evidence="1" id="KW-0349">Heme</keyword>
<dbReference type="Gene3D" id="1.20.910.10">
    <property type="entry name" value="Heme oxygenase-like"/>
    <property type="match status" value="1"/>
</dbReference>
<keyword evidence="5" id="KW-0472">Membrane</keyword>
<feature type="transmembrane region" description="Helical" evidence="5">
    <location>
        <begin position="341"/>
        <end position="361"/>
    </location>
</feature>
<gene>
    <name evidence="6" type="ORF">I312_05159</name>
</gene>
<evidence type="ECO:0000256" key="3">
    <source>
        <dbReference type="ARBA" id="ARBA00023004"/>
    </source>
</evidence>
<dbReference type="AlphaFoldDB" id="A0A0D0VKJ3"/>
<dbReference type="GO" id="GO:0004392">
    <property type="term" value="F:heme oxygenase (decyclizing) activity"/>
    <property type="evidence" value="ECO:0007669"/>
    <property type="project" value="InterPro"/>
</dbReference>
<organism evidence="6">
    <name type="scientific">Cryptococcus bacillisporus CA1280</name>
    <dbReference type="NCBI Taxonomy" id="1296109"/>
    <lineage>
        <taxon>Eukaryota</taxon>
        <taxon>Fungi</taxon>
        <taxon>Dikarya</taxon>
        <taxon>Basidiomycota</taxon>
        <taxon>Agaricomycotina</taxon>
        <taxon>Tremellomycetes</taxon>
        <taxon>Tremellales</taxon>
        <taxon>Cryptococcaceae</taxon>
        <taxon>Cryptococcus</taxon>
        <taxon>Cryptococcus gattii species complex</taxon>
    </lineage>
</organism>
<accession>A0A0D0VKJ3</accession>
<protein>
    <submittedName>
        <fullName evidence="6">Unplaced genomic scaffold supercont1.16, whole genome shotgun sequence</fullName>
    </submittedName>
</protein>
<dbReference type="SUPFAM" id="SSF48613">
    <property type="entry name" value="Heme oxygenase-like"/>
    <property type="match status" value="1"/>
</dbReference>
<dbReference type="GO" id="GO:0046872">
    <property type="term" value="F:metal ion binding"/>
    <property type="evidence" value="ECO:0007669"/>
    <property type="project" value="UniProtKB-KW"/>
</dbReference>
<keyword evidence="2" id="KW-0479">Metal-binding</keyword>
<dbReference type="HOGENOM" id="CLU_057050_1_0_1"/>
<name>A0A0D0VKJ3_CRYGA</name>
<dbReference type="EMBL" id="KN847988">
    <property type="protein sequence ID" value="KIR45450.1"/>
    <property type="molecule type" value="Genomic_DNA"/>
</dbReference>
<keyword evidence="3" id="KW-0408">Iron</keyword>
<reference evidence="6" key="1">
    <citation type="submission" date="2015-01" db="EMBL/GenBank/DDBJ databases">
        <title>The Genome Sequence of Cryptococcus gattii CA1280.</title>
        <authorList>
            <consortium name="The Broad Institute Genomics Platform"/>
            <person name="Cuomo C."/>
            <person name="Litvintseva A."/>
            <person name="Chen Y."/>
            <person name="Heitman J."/>
            <person name="Sun S."/>
            <person name="Springer D."/>
            <person name="Dromer F."/>
            <person name="Young S."/>
            <person name="Zeng Q."/>
            <person name="Gargeya S."/>
            <person name="Abouelleil A."/>
            <person name="Alvarado L."/>
            <person name="Chapman S.B."/>
            <person name="Gainer-Dewar J."/>
            <person name="Goldberg J."/>
            <person name="Griggs A."/>
            <person name="Gujja S."/>
            <person name="Hansen M."/>
            <person name="Howarth C."/>
            <person name="Imamovic A."/>
            <person name="Larimer J."/>
            <person name="Murphy C."/>
            <person name="Naylor J."/>
            <person name="Pearson M."/>
            <person name="Priest M."/>
            <person name="Roberts A."/>
            <person name="Saif S."/>
            <person name="Shea T."/>
            <person name="Sykes S."/>
            <person name="Wortman J."/>
            <person name="Nusbaum C."/>
            <person name="Birren B."/>
        </authorList>
    </citation>
    <scope>NUCLEOTIDE SEQUENCE [LARGE SCALE GENOMIC DNA]</scope>
    <source>
        <strain evidence="6">CA1280</strain>
    </source>
</reference>
<dbReference type="FunFam" id="1.20.910.10:FF:000014">
    <property type="entry name" value="Heme oxygenase 2, putative"/>
    <property type="match status" value="1"/>
</dbReference>
<dbReference type="PANTHER" id="PTHR10720:SF0">
    <property type="entry name" value="HEME OXYGENASE"/>
    <property type="match status" value="1"/>
</dbReference>
<feature type="compositionally biased region" description="Basic and acidic residues" evidence="4">
    <location>
        <begin position="1"/>
        <end position="14"/>
    </location>
</feature>
<feature type="region of interest" description="Disordered" evidence="4">
    <location>
        <begin position="1"/>
        <end position="49"/>
    </location>
</feature>
<feature type="compositionally biased region" description="Polar residues" evidence="4">
    <location>
        <begin position="15"/>
        <end position="41"/>
    </location>
</feature>
<evidence type="ECO:0000313" key="6">
    <source>
        <dbReference type="EMBL" id="KIR45450.1"/>
    </source>
</evidence>
<keyword evidence="5" id="KW-1133">Transmembrane helix</keyword>
<evidence type="ECO:0000256" key="2">
    <source>
        <dbReference type="ARBA" id="ARBA00022723"/>
    </source>
</evidence>
<evidence type="ECO:0000256" key="5">
    <source>
        <dbReference type="SAM" id="Phobius"/>
    </source>
</evidence>
<dbReference type="PANTHER" id="PTHR10720">
    <property type="entry name" value="HEME OXYGENASE"/>
    <property type="match status" value="1"/>
</dbReference>
<dbReference type="InterPro" id="IPR016053">
    <property type="entry name" value="Haem_Oase-like"/>
</dbReference>
<dbReference type="CDD" id="cd19165">
    <property type="entry name" value="HemeO"/>
    <property type="match status" value="1"/>
</dbReference>
<dbReference type="GO" id="GO:0006788">
    <property type="term" value="P:heme oxidation"/>
    <property type="evidence" value="ECO:0007669"/>
    <property type="project" value="InterPro"/>
</dbReference>